<dbReference type="PROSITE" id="PS51898">
    <property type="entry name" value="TYR_RECOMBINASE"/>
    <property type="match status" value="1"/>
</dbReference>
<dbReference type="Proteomes" id="UP000001029">
    <property type="component" value="Chromosome"/>
</dbReference>
<dbReference type="AlphaFoldDB" id="B2KEQ8"/>
<dbReference type="PROSITE" id="PS51900">
    <property type="entry name" value="CB"/>
    <property type="match status" value="1"/>
</dbReference>
<dbReference type="InterPro" id="IPR002104">
    <property type="entry name" value="Integrase_catalytic"/>
</dbReference>
<protein>
    <submittedName>
        <fullName evidence="8">Integrase family protein</fullName>
    </submittedName>
</protein>
<dbReference type="GO" id="GO:0003677">
    <property type="term" value="F:DNA binding"/>
    <property type="evidence" value="ECO:0007669"/>
    <property type="project" value="UniProtKB-UniRule"/>
</dbReference>
<evidence type="ECO:0000256" key="3">
    <source>
        <dbReference type="ARBA" id="ARBA00023125"/>
    </source>
</evidence>
<keyword evidence="2" id="KW-0229">DNA integration</keyword>
<comment type="similarity">
    <text evidence="1">Belongs to the 'phage' integrase family.</text>
</comment>
<keyword evidence="3 5" id="KW-0238">DNA-binding</keyword>
<dbReference type="InterPro" id="IPR044068">
    <property type="entry name" value="CB"/>
</dbReference>
<evidence type="ECO:0000313" key="9">
    <source>
        <dbReference type="Proteomes" id="UP000001029"/>
    </source>
</evidence>
<accession>B2KEQ8</accession>
<dbReference type="HOGENOM" id="CLU_027562_44_0_0"/>
<keyword evidence="9" id="KW-1185">Reference proteome</keyword>
<dbReference type="PANTHER" id="PTHR30349">
    <property type="entry name" value="PHAGE INTEGRASE-RELATED"/>
    <property type="match status" value="1"/>
</dbReference>
<evidence type="ECO:0000313" key="8">
    <source>
        <dbReference type="EMBL" id="ACC99004.1"/>
    </source>
</evidence>
<reference evidence="8 9" key="1">
    <citation type="journal article" date="2009" name="Appl. Environ. Microbiol.">
        <title>Genomic analysis of 'Elusimicrobium minutum,' the first cultivated representative of the phylum 'Elusimicrobia' (formerly termite group 1).</title>
        <authorList>
            <person name="Herlemann D.P.R."/>
            <person name="Geissinger O."/>
            <person name="Ikeda-Ohtsubo W."/>
            <person name="Kunin V."/>
            <person name="Sun H."/>
            <person name="Lapidus A."/>
            <person name="Hugenholtz P."/>
            <person name="Brune A."/>
        </authorList>
    </citation>
    <scope>NUCLEOTIDE SEQUENCE [LARGE SCALE GENOMIC DNA]</scope>
    <source>
        <strain evidence="8 9">Pei191</strain>
    </source>
</reference>
<evidence type="ECO:0000259" key="6">
    <source>
        <dbReference type="PROSITE" id="PS51898"/>
    </source>
</evidence>
<dbReference type="SUPFAM" id="SSF56349">
    <property type="entry name" value="DNA breaking-rejoining enzymes"/>
    <property type="match status" value="1"/>
</dbReference>
<evidence type="ECO:0000256" key="5">
    <source>
        <dbReference type="PROSITE-ProRule" id="PRU01248"/>
    </source>
</evidence>
<evidence type="ECO:0000256" key="2">
    <source>
        <dbReference type="ARBA" id="ARBA00022908"/>
    </source>
</evidence>
<dbReference type="Gene3D" id="1.10.150.130">
    <property type="match status" value="1"/>
</dbReference>
<evidence type="ECO:0000256" key="1">
    <source>
        <dbReference type="ARBA" id="ARBA00008857"/>
    </source>
</evidence>
<feature type="domain" description="Tyr recombinase" evidence="6">
    <location>
        <begin position="158"/>
        <end position="320"/>
    </location>
</feature>
<dbReference type="InterPro" id="IPR013762">
    <property type="entry name" value="Integrase-like_cat_sf"/>
</dbReference>
<feature type="domain" description="Core-binding (CB)" evidence="7">
    <location>
        <begin position="58"/>
        <end position="136"/>
    </location>
</feature>
<dbReference type="GO" id="GO:0015074">
    <property type="term" value="P:DNA integration"/>
    <property type="evidence" value="ECO:0007669"/>
    <property type="project" value="UniProtKB-KW"/>
</dbReference>
<keyword evidence="4" id="KW-0233">DNA recombination</keyword>
<dbReference type="CDD" id="cd00796">
    <property type="entry name" value="INT_Rci_Hp1_C"/>
    <property type="match status" value="1"/>
</dbReference>
<dbReference type="InterPro" id="IPR010998">
    <property type="entry name" value="Integrase_recombinase_N"/>
</dbReference>
<evidence type="ECO:0000259" key="7">
    <source>
        <dbReference type="PROSITE" id="PS51900"/>
    </source>
</evidence>
<dbReference type="PANTHER" id="PTHR30349:SF64">
    <property type="entry name" value="PROPHAGE INTEGRASE INTD-RELATED"/>
    <property type="match status" value="1"/>
</dbReference>
<proteinExistence type="inferred from homology"/>
<dbReference type="GO" id="GO:0006310">
    <property type="term" value="P:DNA recombination"/>
    <property type="evidence" value="ECO:0007669"/>
    <property type="project" value="UniProtKB-KW"/>
</dbReference>
<dbReference type="STRING" id="445932.Emin_1456"/>
<gene>
    <name evidence="8" type="ordered locus">Emin_1456</name>
</gene>
<sequence>MGVFETENGTWGIDYRYKSKRYKRVVAITRKLALDIERKILTDIKEGKFFPDLDKQDVTFAEIAERYWSLHGRKTRGAQTFKYTFDIILSRFGHMKVADITTEDIQKFYNDTWERTSPSTANRHFSLFRAIINKALNLKLYKGQNPCIGVVRQRDNPPRDKYFTKEDIKSLLVTAENRLKPIIAFAVLTGCRKMEILNLRWKDVDFYGGIIRITMSKSGKPREIPLANDLRPILLAMHTNPQDKVFNITVPALKYSFNKLLKKLGFEGYCFHTCRHTFASLYMQNDGNITDLQRILGHATIELTMRYSHFSPQYIQQTIKVMDGIIALSENKLLELT</sequence>
<evidence type="ECO:0000256" key="4">
    <source>
        <dbReference type="ARBA" id="ARBA00023172"/>
    </source>
</evidence>
<dbReference type="Pfam" id="PF00589">
    <property type="entry name" value="Phage_integrase"/>
    <property type="match status" value="1"/>
</dbReference>
<dbReference type="InterPro" id="IPR050090">
    <property type="entry name" value="Tyrosine_recombinase_XerCD"/>
</dbReference>
<dbReference type="InterPro" id="IPR011010">
    <property type="entry name" value="DNA_brk_join_enz"/>
</dbReference>
<organism evidence="8 9">
    <name type="scientific">Elusimicrobium minutum (strain Pei191)</name>
    <dbReference type="NCBI Taxonomy" id="445932"/>
    <lineage>
        <taxon>Bacteria</taxon>
        <taxon>Pseudomonadati</taxon>
        <taxon>Elusimicrobiota</taxon>
        <taxon>Elusimicrobia</taxon>
        <taxon>Elusimicrobiales</taxon>
        <taxon>Elusimicrobiaceae</taxon>
        <taxon>Elusimicrobium</taxon>
    </lineage>
</organism>
<name>B2KEQ8_ELUMP</name>
<dbReference type="InterPro" id="IPR057084">
    <property type="entry name" value="Int_N"/>
</dbReference>
<dbReference type="RefSeq" id="WP_012415619.1">
    <property type="nucleotide sequence ID" value="NC_010644.1"/>
</dbReference>
<dbReference type="EMBL" id="CP001055">
    <property type="protein sequence ID" value="ACC99004.1"/>
    <property type="molecule type" value="Genomic_DNA"/>
</dbReference>
<dbReference type="Gene3D" id="1.10.443.10">
    <property type="entry name" value="Intergrase catalytic core"/>
    <property type="match status" value="1"/>
</dbReference>
<dbReference type="Pfam" id="PF24624">
    <property type="entry name" value="Int_N"/>
    <property type="match status" value="1"/>
</dbReference>
<dbReference type="KEGG" id="emi:Emin_1456"/>
<dbReference type="OrthoDB" id="9795573at2"/>